<feature type="domain" description="S1 motif" evidence="1">
    <location>
        <begin position="168"/>
        <end position="234"/>
    </location>
</feature>
<keyword evidence="3" id="KW-1185">Reference proteome</keyword>
<dbReference type="InterPro" id="IPR003029">
    <property type="entry name" value="S1_domain"/>
</dbReference>
<dbReference type="InterPro" id="IPR012340">
    <property type="entry name" value="NA-bd_OB-fold"/>
</dbReference>
<sequence length="234" mass="26761">MFENIKSARVKEIIYNDKNDIDYIVLNNEKNKLEYKIEKYKIPYIIQYDLFIGKSINYVELKEGEISLKEVSDIKRKIVIEKLKSNEINKAKITKIINRGAYLSIYGVNGLITNCDFSCDYSSISDVYKEGDIIYGIEFRKISMDGRICVKKKEKYESKYPINYKDLKKGNLVVGIVKEVVNGSCFVGVINGMDMLCNARYIGENEAEGSKVVCKIKKVDLEKGILRGAIVDLV</sequence>
<dbReference type="RefSeq" id="WP_187127802.1">
    <property type="nucleotide sequence ID" value="NZ_JACRWE010000001.1"/>
</dbReference>
<accession>A0ABR7JKH2</accession>
<comment type="caution">
    <text evidence="2">The sequence shown here is derived from an EMBL/GenBank/DDBJ whole genome shotgun (WGS) entry which is preliminary data.</text>
</comment>
<gene>
    <name evidence="2" type="ORF">H8923_01525</name>
</gene>
<dbReference type="Proteomes" id="UP000609849">
    <property type="component" value="Unassembled WGS sequence"/>
</dbReference>
<proteinExistence type="predicted"/>
<name>A0ABR7JKH2_9FIRM</name>
<dbReference type="EMBL" id="JACRWE010000001">
    <property type="protein sequence ID" value="MBC5995427.1"/>
    <property type="molecule type" value="Genomic_DNA"/>
</dbReference>
<organism evidence="2 3">
    <name type="scientific">Romboutsia faecis</name>
    <dbReference type="NCBI Taxonomy" id="2764597"/>
    <lineage>
        <taxon>Bacteria</taxon>
        <taxon>Bacillati</taxon>
        <taxon>Bacillota</taxon>
        <taxon>Clostridia</taxon>
        <taxon>Peptostreptococcales</taxon>
        <taxon>Peptostreptococcaceae</taxon>
        <taxon>Romboutsia</taxon>
    </lineage>
</organism>
<evidence type="ECO:0000313" key="2">
    <source>
        <dbReference type="EMBL" id="MBC5995427.1"/>
    </source>
</evidence>
<evidence type="ECO:0000259" key="1">
    <source>
        <dbReference type="SMART" id="SM00316"/>
    </source>
</evidence>
<protein>
    <submittedName>
        <fullName evidence="2">S1 RNA-binding domain-containing protein</fullName>
    </submittedName>
</protein>
<dbReference type="SMART" id="SM00316">
    <property type="entry name" value="S1"/>
    <property type="match status" value="2"/>
</dbReference>
<reference evidence="2 3" key="1">
    <citation type="submission" date="2020-08" db="EMBL/GenBank/DDBJ databases">
        <authorList>
            <person name="Liu C."/>
            <person name="Sun Q."/>
        </authorList>
    </citation>
    <scope>NUCLEOTIDE SEQUENCE [LARGE SCALE GENOMIC DNA]</scope>
    <source>
        <strain evidence="2 3">NSJ-18</strain>
    </source>
</reference>
<dbReference type="SUPFAM" id="SSF50249">
    <property type="entry name" value="Nucleic acid-binding proteins"/>
    <property type="match status" value="2"/>
</dbReference>
<evidence type="ECO:0000313" key="3">
    <source>
        <dbReference type="Proteomes" id="UP000609849"/>
    </source>
</evidence>
<feature type="domain" description="S1 motif" evidence="1">
    <location>
        <begin position="84"/>
        <end position="153"/>
    </location>
</feature>